<keyword evidence="6 14" id="KW-0812">Transmembrane</keyword>
<evidence type="ECO:0000256" key="7">
    <source>
        <dbReference type="ARBA" id="ARBA00022729"/>
    </source>
</evidence>
<dbReference type="PANTHER" id="PTHR32552">
    <property type="entry name" value="FERRICHROME IRON RECEPTOR-RELATED"/>
    <property type="match status" value="1"/>
</dbReference>
<dbReference type="PROSITE" id="PS52016">
    <property type="entry name" value="TONB_DEPENDENT_REC_3"/>
    <property type="match status" value="1"/>
</dbReference>
<keyword evidence="5" id="KW-0410">Iron transport</keyword>
<organism evidence="20 21">
    <name type="scientific">Yersinia frederiksenii</name>
    <dbReference type="NCBI Taxonomy" id="29484"/>
    <lineage>
        <taxon>Bacteria</taxon>
        <taxon>Pseudomonadati</taxon>
        <taxon>Pseudomonadota</taxon>
        <taxon>Gammaproteobacteria</taxon>
        <taxon>Enterobacterales</taxon>
        <taxon>Yersiniaceae</taxon>
        <taxon>Yersinia</taxon>
    </lineage>
</organism>
<feature type="short sequence motif" description="TonB C-terminal box" evidence="15">
    <location>
        <begin position="712"/>
        <end position="729"/>
    </location>
</feature>
<keyword evidence="9" id="KW-0406">Ion transport</keyword>
<dbReference type="GO" id="GO:0015891">
    <property type="term" value="P:siderophore transport"/>
    <property type="evidence" value="ECO:0007669"/>
    <property type="project" value="InterPro"/>
</dbReference>
<dbReference type="Gene3D" id="2.40.170.20">
    <property type="entry name" value="TonB-dependent receptor, beta-barrel domain"/>
    <property type="match status" value="1"/>
</dbReference>
<reference evidence="20 21" key="1">
    <citation type="submission" date="2015-03" db="EMBL/GenBank/DDBJ databases">
        <authorList>
            <consortium name="Pathogen Informatics"/>
            <person name="Murphy D."/>
        </authorList>
    </citation>
    <scope>NUCLEOTIDE SEQUENCE [LARGE SCALE GENOMIC DNA]</scope>
    <source>
        <strain evidence="20 21">3400/83</strain>
    </source>
</reference>
<proteinExistence type="inferred from homology"/>
<dbReference type="InterPro" id="IPR039426">
    <property type="entry name" value="TonB-dep_rcpt-like"/>
</dbReference>
<keyword evidence="10 16" id="KW-0798">TonB box</keyword>
<protein>
    <submittedName>
        <fullName evidence="20">Ferrioxamine receptor</fullName>
    </submittedName>
</protein>
<evidence type="ECO:0000259" key="18">
    <source>
        <dbReference type="Pfam" id="PF00593"/>
    </source>
</evidence>
<dbReference type="PROSITE" id="PS01156">
    <property type="entry name" value="TONB_DEPENDENT_REC_2"/>
    <property type="match status" value="1"/>
</dbReference>
<keyword evidence="3 14" id="KW-0813">Transport</keyword>
<dbReference type="InterPro" id="IPR010917">
    <property type="entry name" value="TonB_rcpt_CS"/>
</dbReference>
<dbReference type="EMBL" id="CGCB01000010">
    <property type="protein sequence ID" value="CFQ99711.1"/>
    <property type="molecule type" value="Genomic_DNA"/>
</dbReference>
<dbReference type="Pfam" id="PF07715">
    <property type="entry name" value="Plug"/>
    <property type="match status" value="1"/>
</dbReference>
<dbReference type="PANTHER" id="PTHR32552:SF68">
    <property type="entry name" value="FERRICHROME OUTER MEMBRANE TRANSPORTER_PHAGE RECEPTOR"/>
    <property type="match status" value="1"/>
</dbReference>
<dbReference type="NCBIfam" id="TIGR01783">
    <property type="entry name" value="TonB-siderophor"/>
    <property type="match status" value="1"/>
</dbReference>
<name>A0AAI8ZQW9_YERFR</name>
<evidence type="ECO:0000256" key="17">
    <source>
        <dbReference type="SAM" id="SignalP"/>
    </source>
</evidence>
<gene>
    <name evidence="20" type="primary">foxA_1</name>
    <name evidence="20" type="ORF">ERS008524_01992</name>
</gene>
<evidence type="ECO:0000256" key="13">
    <source>
        <dbReference type="ARBA" id="ARBA00023237"/>
    </source>
</evidence>
<dbReference type="Gene3D" id="2.170.130.10">
    <property type="entry name" value="TonB-dependent receptor, plug domain"/>
    <property type="match status" value="1"/>
</dbReference>
<evidence type="ECO:0000256" key="12">
    <source>
        <dbReference type="ARBA" id="ARBA00023170"/>
    </source>
</evidence>
<dbReference type="CDD" id="cd01347">
    <property type="entry name" value="ligand_gated_channel"/>
    <property type="match status" value="1"/>
</dbReference>
<dbReference type="AlphaFoldDB" id="A0AAI8ZQW9"/>
<dbReference type="Proteomes" id="UP000046784">
    <property type="component" value="Unassembled WGS sequence"/>
</dbReference>
<evidence type="ECO:0000256" key="15">
    <source>
        <dbReference type="PROSITE-ProRule" id="PRU10144"/>
    </source>
</evidence>
<comment type="caution">
    <text evidence="20">The sequence shown here is derived from an EMBL/GenBank/DDBJ whole genome shotgun (WGS) entry which is preliminary data.</text>
</comment>
<comment type="subcellular location">
    <subcellularLocation>
        <location evidence="1 14">Cell outer membrane</location>
        <topology evidence="1 14">Multi-pass membrane protein</topology>
    </subcellularLocation>
</comment>
<keyword evidence="12 20" id="KW-0675">Receptor</keyword>
<keyword evidence="13 14" id="KW-0998">Cell outer membrane</keyword>
<keyword evidence="7 17" id="KW-0732">Signal</keyword>
<evidence type="ECO:0000256" key="11">
    <source>
        <dbReference type="ARBA" id="ARBA00023136"/>
    </source>
</evidence>
<evidence type="ECO:0000256" key="16">
    <source>
        <dbReference type="RuleBase" id="RU003357"/>
    </source>
</evidence>
<evidence type="ECO:0000256" key="6">
    <source>
        <dbReference type="ARBA" id="ARBA00022692"/>
    </source>
</evidence>
<keyword evidence="8" id="KW-0408">Iron</keyword>
<comment type="similarity">
    <text evidence="2 14 16">Belongs to the TonB-dependent receptor family.</text>
</comment>
<feature type="signal peptide" evidence="17">
    <location>
        <begin position="1"/>
        <end position="45"/>
    </location>
</feature>
<evidence type="ECO:0000313" key="21">
    <source>
        <dbReference type="Proteomes" id="UP000046784"/>
    </source>
</evidence>
<evidence type="ECO:0000256" key="14">
    <source>
        <dbReference type="PROSITE-ProRule" id="PRU01360"/>
    </source>
</evidence>
<feature type="domain" description="TonB-dependent receptor-like beta-barrel" evidence="18">
    <location>
        <begin position="262"/>
        <end position="698"/>
    </location>
</feature>
<dbReference type="InterPro" id="IPR037066">
    <property type="entry name" value="Plug_dom_sf"/>
</dbReference>
<dbReference type="SUPFAM" id="SSF56935">
    <property type="entry name" value="Porins"/>
    <property type="match status" value="1"/>
</dbReference>
<evidence type="ECO:0000256" key="4">
    <source>
        <dbReference type="ARBA" id="ARBA00022452"/>
    </source>
</evidence>
<evidence type="ECO:0000256" key="3">
    <source>
        <dbReference type="ARBA" id="ARBA00022448"/>
    </source>
</evidence>
<evidence type="ECO:0000256" key="1">
    <source>
        <dbReference type="ARBA" id="ARBA00004571"/>
    </source>
</evidence>
<evidence type="ECO:0000256" key="8">
    <source>
        <dbReference type="ARBA" id="ARBA00023004"/>
    </source>
</evidence>
<dbReference type="FunFam" id="2.170.130.10:FF:000001">
    <property type="entry name" value="Catecholate siderophore TonB-dependent receptor"/>
    <property type="match status" value="1"/>
</dbReference>
<feature type="chain" id="PRO_5042481009" evidence="17">
    <location>
        <begin position="46"/>
        <end position="729"/>
    </location>
</feature>
<evidence type="ECO:0000256" key="9">
    <source>
        <dbReference type="ARBA" id="ARBA00023065"/>
    </source>
</evidence>
<dbReference type="GO" id="GO:0038023">
    <property type="term" value="F:signaling receptor activity"/>
    <property type="evidence" value="ECO:0007669"/>
    <property type="project" value="InterPro"/>
</dbReference>
<keyword evidence="4 14" id="KW-1134">Transmembrane beta strand</keyword>
<accession>A0AAI8ZQW9</accession>
<dbReference type="InterPro" id="IPR036942">
    <property type="entry name" value="Beta-barrel_TonB_sf"/>
</dbReference>
<dbReference type="InterPro" id="IPR012910">
    <property type="entry name" value="Plug_dom"/>
</dbReference>
<evidence type="ECO:0000256" key="10">
    <source>
        <dbReference type="ARBA" id="ARBA00023077"/>
    </source>
</evidence>
<dbReference type="Pfam" id="PF00593">
    <property type="entry name" value="TonB_dep_Rec_b-barrel"/>
    <property type="match status" value="1"/>
</dbReference>
<dbReference type="InterPro" id="IPR000531">
    <property type="entry name" value="Beta-barrel_TonB"/>
</dbReference>
<keyword evidence="11 14" id="KW-0472">Membrane</keyword>
<evidence type="ECO:0000256" key="5">
    <source>
        <dbReference type="ARBA" id="ARBA00022496"/>
    </source>
</evidence>
<evidence type="ECO:0000256" key="2">
    <source>
        <dbReference type="ARBA" id="ARBA00009810"/>
    </source>
</evidence>
<evidence type="ECO:0000259" key="19">
    <source>
        <dbReference type="Pfam" id="PF07715"/>
    </source>
</evidence>
<sequence>MPLRYNTKFLGQPYLGKITMLSAFIKKRSVVLCSLAIFIPLASLADDTIEVTAQAGHEADLPTLGYTAKTTKGATKTDQPLILTAQAVSVVTRQQMDDQNVATVNQALNYTPGVFTNFAGGATRYDTIALRGFHGGDVNNTFLDGLRLLSDGGSFNVLQVDPWFLERIDVIKGPSSALYGQSIPGGVVMMTSKRPQFISEGHFRLTGGNHNTQSAAFDYTDAISEHWAFRLTGITRNSDTQYDHQREERYAIAPSLLWQPDENTSLLLRANLQKDPSGGYHSAVPADGSIYGQKLSRGFFDGESDHNVFKRWQQIYSSEFSHKFDDVWSFRQNASYTHSNTELEQVYQGGWNSDRTLMNRYYSGESSSLNAFAVDNQLEADFATAAVDHKVMLGFDFQKFSNNLRSDSAFATTLNPYTGISGGSTLYRDYLLTTPGINTSYLNRRYEQSGVYLQDEMTLDNWHLNLSGRYDRMKTENIDKTANSTDERTDNHASGRASLLYSFESGISPYISYSQAITPSLFPDAQQKLLKPMTSEQYEVGIKYQPPGSTSLYSAALYDLTQNDVANRAVPATYYIPAGKVNSQGLELEARSQINDRLSLIAGYTYNRVKFKDAIDGNDGNTPVLAPSTMASLWAQYDAGYGINIGAGIRYIGKQWADDANTLRVPSYTLGDASVRADLGTWSTSLKGAFVQLNVNNIADKKYVAACYNTSYCYWGAERSVLATVGYDF</sequence>
<feature type="domain" description="TonB-dependent receptor plug" evidence="19">
    <location>
        <begin position="84"/>
        <end position="187"/>
    </location>
</feature>
<dbReference type="GO" id="GO:0015344">
    <property type="term" value="F:siderophore uptake transmembrane transporter activity"/>
    <property type="evidence" value="ECO:0007669"/>
    <property type="project" value="TreeGrafter"/>
</dbReference>
<dbReference type="InterPro" id="IPR010105">
    <property type="entry name" value="TonB_sidphr_rcpt"/>
</dbReference>
<evidence type="ECO:0000313" key="20">
    <source>
        <dbReference type="EMBL" id="CFQ99711.1"/>
    </source>
</evidence>
<dbReference type="GO" id="GO:0009279">
    <property type="term" value="C:cell outer membrane"/>
    <property type="evidence" value="ECO:0007669"/>
    <property type="project" value="UniProtKB-SubCell"/>
</dbReference>